<comment type="subcellular location">
    <subcellularLocation>
        <location evidence="8">Cytoplasm</location>
    </subcellularLocation>
</comment>
<feature type="domain" description="Methylguanine DNA methyltransferase ribonuclease-like" evidence="10">
    <location>
        <begin position="4"/>
        <end position="65"/>
    </location>
</feature>
<dbReference type="Pfam" id="PF01035">
    <property type="entry name" value="DNA_binding_1"/>
    <property type="match status" value="1"/>
</dbReference>
<dbReference type="InterPro" id="IPR036388">
    <property type="entry name" value="WH-like_DNA-bd_sf"/>
</dbReference>
<keyword evidence="12" id="KW-1185">Reference proteome</keyword>
<dbReference type="Gene3D" id="1.10.10.10">
    <property type="entry name" value="Winged helix-like DNA-binding domain superfamily/Winged helix DNA-binding domain"/>
    <property type="match status" value="1"/>
</dbReference>
<dbReference type="Proteomes" id="UP000068447">
    <property type="component" value="Chromosome"/>
</dbReference>
<dbReference type="SUPFAM" id="SSF53155">
    <property type="entry name" value="Methylated DNA-protein cysteine methyltransferase domain"/>
    <property type="match status" value="1"/>
</dbReference>
<accession>A0A0U3ADQ4</accession>
<dbReference type="CDD" id="cd06445">
    <property type="entry name" value="ATase"/>
    <property type="match status" value="1"/>
</dbReference>
<dbReference type="Gene3D" id="3.30.160.70">
    <property type="entry name" value="Methylated DNA-protein cysteine methyltransferase domain"/>
    <property type="match status" value="1"/>
</dbReference>
<dbReference type="FunFam" id="1.10.10.10:FF:000337">
    <property type="entry name" value="Methylated-DNA--protein-cysteine methyltransferase"/>
    <property type="match status" value="1"/>
</dbReference>
<comment type="function">
    <text evidence="8">Involved in the cellular defense against the biological effects of O6-methylguanine (O6-MeG) and O4-methylthymine (O4-MeT) in DNA. Repairs the methylated nucleobase in DNA by stoichiometrically transferring the methyl group to a cysteine residue in the enzyme. This is a suicide reaction: the enzyme is irreversibly inactivated.</text>
</comment>
<keyword evidence="4 8" id="KW-0808">Transferase</keyword>
<evidence type="ECO:0000313" key="12">
    <source>
        <dbReference type="Proteomes" id="UP000068447"/>
    </source>
</evidence>
<dbReference type="InterPro" id="IPR036217">
    <property type="entry name" value="MethylDNA_cys_MeTrfase_DNAb"/>
</dbReference>
<dbReference type="EC" id="2.1.1.63" evidence="8"/>
<proteinExistence type="inferred from homology"/>
<protein>
    <recommendedName>
        <fullName evidence="8">Methylated-DNA--protein-cysteine methyltransferase</fullName>
        <ecNumber evidence="8">2.1.1.63</ecNumber>
    </recommendedName>
    <alternativeName>
        <fullName evidence="8">6-O-methylguanine-DNA methyltransferase</fullName>
        <shortName evidence="8">MGMT</shortName>
    </alternativeName>
    <alternativeName>
        <fullName evidence="8">O-6-methylguanine-DNA-alkyltransferase</fullName>
    </alternativeName>
</protein>
<dbReference type="InterPro" id="IPR014048">
    <property type="entry name" value="MethylDNA_cys_MeTrfase_DNA-bd"/>
</dbReference>
<keyword evidence="6 8" id="KW-0234">DNA repair</keyword>
<dbReference type="InterPro" id="IPR008332">
    <property type="entry name" value="MethylG_MeTrfase_N"/>
</dbReference>
<comment type="similarity">
    <text evidence="8">Belongs to the MGMT family.</text>
</comment>
<organism evidence="11 12">
    <name type="scientific">Lacimicrobium alkaliphilum</name>
    <dbReference type="NCBI Taxonomy" id="1526571"/>
    <lineage>
        <taxon>Bacteria</taxon>
        <taxon>Pseudomonadati</taxon>
        <taxon>Pseudomonadota</taxon>
        <taxon>Gammaproteobacteria</taxon>
        <taxon>Alteromonadales</taxon>
        <taxon>Alteromonadaceae</taxon>
        <taxon>Lacimicrobium</taxon>
    </lineage>
</organism>
<gene>
    <name evidence="11" type="ORF">AT746_00100</name>
</gene>
<evidence type="ECO:0000256" key="3">
    <source>
        <dbReference type="ARBA" id="ARBA00022603"/>
    </source>
</evidence>
<evidence type="ECO:0000256" key="8">
    <source>
        <dbReference type="HAMAP-Rule" id="MF_00772"/>
    </source>
</evidence>
<keyword evidence="3 8" id="KW-0489">Methyltransferase</keyword>
<reference evidence="11 12" key="1">
    <citation type="submission" date="2015-12" db="EMBL/GenBank/DDBJ databases">
        <title>Complete genome of Lacimicrobium alkaliphilum KCTC 32984.</title>
        <authorList>
            <person name="Kim S.-G."/>
            <person name="Lee Y.-J."/>
        </authorList>
    </citation>
    <scope>NUCLEOTIDE SEQUENCE [LARGE SCALE GENOMIC DNA]</scope>
    <source>
        <strain evidence="11 12">YelD216</strain>
    </source>
</reference>
<dbReference type="HAMAP" id="MF_00772">
    <property type="entry name" value="OGT"/>
    <property type="match status" value="1"/>
</dbReference>
<evidence type="ECO:0000256" key="7">
    <source>
        <dbReference type="ARBA" id="ARBA00049348"/>
    </source>
</evidence>
<dbReference type="InterPro" id="IPR023546">
    <property type="entry name" value="MGMT"/>
</dbReference>
<dbReference type="PANTHER" id="PTHR10815">
    <property type="entry name" value="METHYLATED-DNA--PROTEIN-CYSTEINE METHYLTRANSFERASE"/>
    <property type="match status" value="1"/>
</dbReference>
<feature type="domain" description="Methylated-DNA-[protein]-cysteine S-methyltransferase DNA binding" evidence="9">
    <location>
        <begin position="69"/>
        <end position="148"/>
    </location>
</feature>
<comment type="catalytic activity">
    <reaction evidence="1 8">
        <text>a 4-O-methyl-thymidine in DNA + L-cysteinyl-[protein] = a thymidine in DNA + S-methyl-L-cysteinyl-[protein]</text>
        <dbReference type="Rhea" id="RHEA:53428"/>
        <dbReference type="Rhea" id="RHEA-COMP:10131"/>
        <dbReference type="Rhea" id="RHEA-COMP:10132"/>
        <dbReference type="Rhea" id="RHEA-COMP:13555"/>
        <dbReference type="Rhea" id="RHEA-COMP:13556"/>
        <dbReference type="ChEBI" id="CHEBI:29950"/>
        <dbReference type="ChEBI" id="CHEBI:82612"/>
        <dbReference type="ChEBI" id="CHEBI:137386"/>
        <dbReference type="ChEBI" id="CHEBI:137387"/>
        <dbReference type="EC" id="2.1.1.63"/>
    </reaction>
</comment>
<dbReference type="AlphaFoldDB" id="A0A0U3ADQ4"/>
<dbReference type="OrthoDB" id="9811249at2"/>
<dbReference type="SUPFAM" id="SSF46767">
    <property type="entry name" value="Methylated DNA-protein cysteine methyltransferase, C-terminal domain"/>
    <property type="match status" value="1"/>
</dbReference>
<name>A0A0U3ADQ4_9ALTE</name>
<dbReference type="RefSeq" id="WP_062474719.1">
    <property type="nucleotide sequence ID" value="NZ_CP013650.1"/>
</dbReference>
<dbReference type="GO" id="GO:0006307">
    <property type="term" value="P:DNA alkylation repair"/>
    <property type="evidence" value="ECO:0007669"/>
    <property type="project" value="UniProtKB-UniRule"/>
</dbReference>
<dbReference type="STRING" id="1526571.AT746_00100"/>
<dbReference type="GO" id="GO:0003908">
    <property type="term" value="F:methylated-DNA-[protein]-cysteine S-methyltransferase activity"/>
    <property type="evidence" value="ECO:0007669"/>
    <property type="project" value="UniProtKB-UniRule"/>
</dbReference>
<dbReference type="GO" id="GO:0005737">
    <property type="term" value="C:cytoplasm"/>
    <property type="evidence" value="ECO:0007669"/>
    <property type="project" value="UniProtKB-SubCell"/>
</dbReference>
<evidence type="ECO:0000313" key="11">
    <source>
        <dbReference type="EMBL" id="ALS96833.1"/>
    </source>
</evidence>
<comment type="catalytic activity">
    <reaction evidence="7 8">
        <text>a 6-O-methyl-2'-deoxyguanosine in DNA + L-cysteinyl-[protein] = S-methyl-L-cysteinyl-[protein] + a 2'-deoxyguanosine in DNA</text>
        <dbReference type="Rhea" id="RHEA:24000"/>
        <dbReference type="Rhea" id="RHEA-COMP:10131"/>
        <dbReference type="Rhea" id="RHEA-COMP:10132"/>
        <dbReference type="Rhea" id="RHEA-COMP:11367"/>
        <dbReference type="Rhea" id="RHEA-COMP:11368"/>
        <dbReference type="ChEBI" id="CHEBI:29950"/>
        <dbReference type="ChEBI" id="CHEBI:82612"/>
        <dbReference type="ChEBI" id="CHEBI:85445"/>
        <dbReference type="ChEBI" id="CHEBI:85448"/>
        <dbReference type="EC" id="2.1.1.63"/>
    </reaction>
</comment>
<evidence type="ECO:0000259" key="9">
    <source>
        <dbReference type="Pfam" id="PF01035"/>
    </source>
</evidence>
<dbReference type="InterPro" id="IPR001497">
    <property type="entry name" value="MethylDNA_cys_MeTrfase_AS"/>
</dbReference>
<dbReference type="PROSITE" id="PS00374">
    <property type="entry name" value="MGMT"/>
    <property type="match status" value="1"/>
</dbReference>
<dbReference type="KEGG" id="lal:AT746_00100"/>
<dbReference type="Pfam" id="PF02870">
    <property type="entry name" value="Methyltransf_1N"/>
    <property type="match status" value="1"/>
</dbReference>
<comment type="miscellaneous">
    <text evidence="8">This enzyme catalyzes only one turnover and therefore is not strictly catalytic. According to one definition, an enzyme is a biocatalyst that acts repeatedly and over many reaction cycles.</text>
</comment>
<dbReference type="EMBL" id="CP013650">
    <property type="protein sequence ID" value="ALS96833.1"/>
    <property type="molecule type" value="Genomic_DNA"/>
</dbReference>
<evidence type="ECO:0000256" key="5">
    <source>
        <dbReference type="ARBA" id="ARBA00022763"/>
    </source>
</evidence>
<dbReference type="GO" id="GO:0032259">
    <property type="term" value="P:methylation"/>
    <property type="evidence" value="ECO:0007669"/>
    <property type="project" value="UniProtKB-KW"/>
</dbReference>
<keyword evidence="5 8" id="KW-0227">DNA damage</keyword>
<evidence type="ECO:0000256" key="4">
    <source>
        <dbReference type="ARBA" id="ARBA00022679"/>
    </source>
</evidence>
<keyword evidence="2 8" id="KW-0963">Cytoplasm</keyword>
<evidence type="ECO:0000259" key="10">
    <source>
        <dbReference type="Pfam" id="PF02870"/>
    </source>
</evidence>
<evidence type="ECO:0000256" key="2">
    <source>
        <dbReference type="ARBA" id="ARBA00022490"/>
    </source>
</evidence>
<feature type="active site" description="Nucleophile; methyl group acceptor" evidence="8">
    <location>
        <position position="120"/>
    </location>
</feature>
<dbReference type="PANTHER" id="PTHR10815:SF5">
    <property type="entry name" value="METHYLATED-DNA--PROTEIN-CYSTEINE METHYLTRANSFERASE"/>
    <property type="match status" value="1"/>
</dbReference>
<evidence type="ECO:0000256" key="6">
    <source>
        <dbReference type="ARBA" id="ARBA00023204"/>
    </source>
</evidence>
<dbReference type="NCBIfam" id="TIGR00589">
    <property type="entry name" value="ogt"/>
    <property type="match status" value="1"/>
</dbReference>
<sequence>MNSTFMQTPIGLLAIRATNDAINSIEFIRQQDAPPVRHPLLEQAREQLQEYFAGQRRQFSLPLAPKGTEFQQQVWQALGLIDYAQTACYADIAAKIGRPRAVRAVGAANGRNPLAIVVPCHRIIGKNGTLTGYAGGLERKAWLLRLEQAQQELI</sequence>
<evidence type="ECO:0000256" key="1">
    <source>
        <dbReference type="ARBA" id="ARBA00001286"/>
    </source>
</evidence>
<dbReference type="InterPro" id="IPR036631">
    <property type="entry name" value="MGMT_N_sf"/>
</dbReference>